<gene>
    <name evidence="7" type="ORF">BOH66_11220</name>
</gene>
<dbReference type="GO" id="GO:0008270">
    <property type="term" value="F:zinc ion binding"/>
    <property type="evidence" value="ECO:0007669"/>
    <property type="project" value="InterPro"/>
</dbReference>
<dbReference type="InterPro" id="IPR013154">
    <property type="entry name" value="ADH-like_N"/>
</dbReference>
<dbReference type="STRING" id="36805.BOH66_11220"/>
<dbReference type="InterPro" id="IPR020843">
    <property type="entry name" value="ER"/>
</dbReference>
<dbReference type="CDD" id="cd08233">
    <property type="entry name" value="butanediol_DH_like"/>
    <property type="match status" value="1"/>
</dbReference>
<evidence type="ECO:0000256" key="4">
    <source>
        <dbReference type="ARBA" id="ARBA00023002"/>
    </source>
</evidence>
<dbReference type="Gene3D" id="3.90.180.10">
    <property type="entry name" value="Medium-chain alcohol dehydrogenases, catalytic domain"/>
    <property type="match status" value="1"/>
</dbReference>
<dbReference type="InterPro" id="IPR002328">
    <property type="entry name" value="ADH_Zn_CS"/>
</dbReference>
<evidence type="ECO:0000259" key="6">
    <source>
        <dbReference type="SMART" id="SM00829"/>
    </source>
</evidence>
<dbReference type="InterPro" id="IPR013149">
    <property type="entry name" value="ADH-like_C"/>
</dbReference>
<keyword evidence="3 5" id="KW-0862">Zinc</keyword>
<dbReference type="EMBL" id="CP018762">
    <property type="protein sequence ID" value="APZ34750.1"/>
    <property type="molecule type" value="Genomic_DNA"/>
</dbReference>
<evidence type="ECO:0000256" key="5">
    <source>
        <dbReference type="RuleBase" id="RU361277"/>
    </source>
</evidence>
<dbReference type="Pfam" id="PF08240">
    <property type="entry name" value="ADH_N"/>
    <property type="match status" value="1"/>
</dbReference>
<dbReference type="InterPro" id="IPR050129">
    <property type="entry name" value="Zn_alcohol_dh"/>
</dbReference>
<dbReference type="SUPFAM" id="SSF50129">
    <property type="entry name" value="GroES-like"/>
    <property type="match status" value="1"/>
</dbReference>
<dbReference type="AlphaFoldDB" id="A0A1P8U9H1"/>
<dbReference type="PANTHER" id="PTHR43401">
    <property type="entry name" value="L-THREONINE 3-DEHYDROGENASE"/>
    <property type="match status" value="1"/>
</dbReference>
<dbReference type="PROSITE" id="PS00059">
    <property type="entry name" value="ADH_ZINC"/>
    <property type="match status" value="1"/>
</dbReference>
<reference evidence="7 8" key="1">
    <citation type="submission" date="2016-12" db="EMBL/GenBank/DDBJ databases">
        <title>Complete genome sequence of Microbacterium aurum KACC 15219.</title>
        <authorList>
            <person name="Jung Y."/>
            <person name="Shin J.-H."/>
            <person name="Lee Y.-J."/>
            <person name="Yi H."/>
            <person name="Bahn Y.-S."/>
            <person name="Kim J.F."/>
            <person name="Lee D.-W."/>
        </authorList>
    </citation>
    <scope>NUCLEOTIDE SEQUENCE [LARGE SCALE GENOMIC DNA]</scope>
    <source>
        <strain evidence="7 8">KACC 15219</strain>
    </source>
</reference>
<dbReference type="InterPro" id="IPR011032">
    <property type="entry name" value="GroES-like_sf"/>
</dbReference>
<evidence type="ECO:0000313" key="7">
    <source>
        <dbReference type="EMBL" id="APZ34750.1"/>
    </source>
</evidence>
<dbReference type="Gene3D" id="3.40.50.720">
    <property type="entry name" value="NAD(P)-binding Rossmann-like Domain"/>
    <property type="match status" value="1"/>
</dbReference>
<feature type="domain" description="Enoyl reductase (ER)" evidence="6">
    <location>
        <begin position="8"/>
        <end position="346"/>
    </location>
</feature>
<name>A0A1P8U9H1_9MICO</name>
<evidence type="ECO:0000256" key="2">
    <source>
        <dbReference type="ARBA" id="ARBA00022723"/>
    </source>
</evidence>
<sequence length="350" mass="35918">MKAAVFHGKEDLRVEDVDEPTAGPGEVKLRNAFAGICGSDLHVYYAPEAAGLDLDKPHPVTGATLPQILGHEFAGTVVDVGEGVEGIAVGDRAAVWPVYYCGECPACRKGKYNACQKIGFHGLSSHGGGMAEFTTVPASKIHLLPENVDLTLGALVEPMSVAWHAVERSNVQAGKTALIAGAGPIGIGVWFALKARGIDRVLVSEPSAARRETIAAVGAKVVDPVGEDLAAAVAELTGGDGVDVAFDAAGAGPAITSGIASLTPGGRLVVVAIHERPMEFLPTQLVMAETEIAGALAYLPADFDAVIEAMSRGVYETTGWVETVPLDGVVGAIEKLRGGAGAKILVSSAN</sequence>
<protein>
    <submittedName>
        <fullName evidence="7">Alcohol dehydrogenase</fullName>
    </submittedName>
</protein>
<dbReference type="InterPro" id="IPR036291">
    <property type="entry name" value="NAD(P)-bd_dom_sf"/>
</dbReference>
<keyword evidence="2 5" id="KW-0479">Metal-binding</keyword>
<evidence type="ECO:0000256" key="3">
    <source>
        <dbReference type="ARBA" id="ARBA00022833"/>
    </source>
</evidence>
<evidence type="ECO:0000256" key="1">
    <source>
        <dbReference type="ARBA" id="ARBA00001947"/>
    </source>
</evidence>
<proteinExistence type="inferred from homology"/>
<keyword evidence="4" id="KW-0560">Oxidoreductase</keyword>
<dbReference type="KEGG" id="maur:BOH66_11220"/>
<dbReference type="PANTHER" id="PTHR43401:SF2">
    <property type="entry name" value="L-THREONINE 3-DEHYDROGENASE"/>
    <property type="match status" value="1"/>
</dbReference>
<accession>A0A1P8U9H1</accession>
<organism evidence="7 8">
    <name type="scientific">Microbacterium aurum</name>
    <dbReference type="NCBI Taxonomy" id="36805"/>
    <lineage>
        <taxon>Bacteria</taxon>
        <taxon>Bacillati</taxon>
        <taxon>Actinomycetota</taxon>
        <taxon>Actinomycetes</taxon>
        <taxon>Micrococcales</taxon>
        <taxon>Microbacteriaceae</taxon>
        <taxon>Microbacterium</taxon>
    </lineage>
</organism>
<evidence type="ECO:0000313" key="8">
    <source>
        <dbReference type="Proteomes" id="UP000187185"/>
    </source>
</evidence>
<dbReference type="GO" id="GO:0016491">
    <property type="term" value="F:oxidoreductase activity"/>
    <property type="evidence" value="ECO:0007669"/>
    <property type="project" value="UniProtKB-KW"/>
</dbReference>
<dbReference type="Proteomes" id="UP000187185">
    <property type="component" value="Chromosome"/>
</dbReference>
<dbReference type="OrthoDB" id="9797931at2"/>
<comment type="similarity">
    <text evidence="5">Belongs to the zinc-containing alcohol dehydrogenase family.</text>
</comment>
<dbReference type="SUPFAM" id="SSF51735">
    <property type="entry name" value="NAD(P)-binding Rossmann-fold domains"/>
    <property type="match status" value="1"/>
</dbReference>
<dbReference type="Pfam" id="PF00107">
    <property type="entry name" value="ADH_zinc_N"/>
    <property type="match status" value="1"/>
</dbReference>
<dbReference type="RefSeq" id="WP_076691072.1">
    <property type="nucleotide sequence ID" value="NZ_CP018762.1"/>
</dbReference>
<comment type="cofactor">
    <cofactor evidence="1 5">
        <name>Zn(2+)</name>
        <dbReference type="ChEBI" id="CHEBI:29105"/>
    </cofactor>
</comment>
<keyword evidence="8" id="KW-1185">Reference proteome</keyword>
<dbReference type="SMART" id="SM00829">
    <property type="entry name" value="PKS_ER"/>
    <property type="match status" value="1"/>
</dbReference>